<dbReference type="Pfam" id="PF17917">
    <property type="entry name" value="RT_RNaseH"/>
    <property type="match status" value="1"/>
</dbReference>
<feature type="region of interest" description="Disordered" evidence="7">
    <location>
        <begin position="195"/>
        <end position="238"/>
    </location>
</feature>
<evidence type="ECO:0000256" key="1">
    <source>
        <dbReference type="ARBA" id="ARBA00022679"/>
    </source>
</evidence>
<dbReference type="PANTHER" id="PTHR37984">
    <property type="entry name" value="PROTEIN CBG26694"/>
    <property type="match status" value="1"/>
</dbReference>
<name>A0A1X7V3D6_AMPQE</name>
<evidence type="ECO:0000256" key="5">
    <source>
        <dbReference type="ARBA" id="ARBA00022801"/>
    </source>
</evidence>
<evidence type="ECO:0000313" key="9">
    <source>
        <dbReference type="EnsemblMetazoa" id="Aqu2.1.34067_001"/>
    </source>
</evidence>
<dbReference type="InterPro" id="IPR050951">
    <property type="entry name" value="Retrovirus_Pol_polyprotein"/>
</dbReference>
<dbReference type="PANTHER" id="PTHR37984:SF5">
    <property type="entry name" value="PROTEIN NYNRIN-LIKE"/>
    <property type="match status" value="1"/>
</dbReference>
<organism evidence="9">
    <name type="scientific">Amphimedon queenslandica</name>
    <name type="common">Sponge</name>
    <dbReference type="NCBI Taxonomy" id="400682"/>
    <lineage>
        <taxon>Eukaryota</taxon>
        <taxon>Metazoa</taxon>
        <taxon>Porifera</taxon>
        <taxon>Demospongiae</taxon>
        <taxon>Heteroscleromorpha</taxon>
        <taxon>Haplosclerida</taxon>
        <taxon>Niphatidae</taxon>
        <taxon>Amphimedon</taxon>
    </lineage>
</organism>
<evidence type="ECO:0000259" key="8">
    <source>
        <dbReference type="Pfam" id="PF17917"/>
    </source>
</evidence>
<dbReference type="OMA" id="LESDEWI"/>
<dbReference type="EnsemblMetazoa" id="Aqu2.1.34067_001">
    <property type="protein sequence ID" value="Aqu2.1.34067_001"/>
    <property type="gene ID" value="Aqu2.1.34067"/>
</dbReference>
<dbReference type="InterPro" id="IPR041373">
    <property type="entry name" value="RT_RNaseH"/>
</dbReference>
<evidence type="ECO:0000256" key="7">
    <source>
        <dbReference type="SAM" id="MobiDB-lite"/>
    </source>
</evidence>
<feature type="compositionally biased region" description="Basic residues" evidence="7">
    <location>
        <begin position="204"/>
        <end position="213"/>
    </location>
</feature>
<sequence length="238" mass="27546">MIHPVVYASRAVNKHERNYGISELETLGLIWSVRYFRSYLLLAYRVSAQESTTESPFFLLFGLDTRIPTDTVLTHKHSPYAVDIVDYREDILSSLSAAWKLAADNIKKAQAYQKYHYDRARKSFSIHIGDCVMVYMPFDVQWKDWKLSRPFHGPYRVLTVTPTNAEVKLVSDPRLPSLFVNLDRIRPCYPELESDEWIGPDGNKKKRTRKNHTKPQSPVSEKIISHDGPVTRSMTKQS</sequence>
<evidence type="ECO:0000256" key="2">
    <source>
        <dbReference type="ARBA" id="ARBA00022695"/>
    </source>
</evidence>
<protein>
    <recommendedName>
        <fullName evidence="8">Reverse transcriptase RNase H-like domain-containing protein</fullName>
    </recommendedName>
</protein>
<keyword evidence="4" id="KW-0255">Endonuclease</keyword>
<reference evidence="9" key="1">
    <citation type="submission" date="2017-05" db="UniProtKB">
        <authorList>
            <consortium name="EnsemblMetazoa"/>
        </authorList>
    </citation>
    <scope>IDENTIFICATION</scope>
</reference>
<keyword evidence="3" id="KW-0540">Nuclease</keyword>
<dbReference type="AlphaFoldDB" id="A0A1X7V3D6"/>
<evidence type="ECO:0000256" key="3">
    <source>
        <dbReference type="ARBA" id="ARBA00022722"/>
    </source>
</evidence>
<keyword evidence="5" id="KW-0378">Hydrolase</keyword>
<accession>A0A1X7V3D6</accession>
<keyword evidence="2" id="KW-0548">Nucleotidyltransferase</keyword>
<dbReference type="InParanoid" id="A0A1X7V3D6"/>
<dbReference type="GO" id="GO:0003964">
    <property type="term" value="F:RNA-directed DNA polymerase activity"/>
    <property type="evidence" value="ECO:0007669"/>
    <property type="project" value="UniProtKB-KW"/>
</dbReference>
<dbReference type="GO" id="GO:0016787">
    <property type="term" value="F:hydrolase activity"/>
    <property type="evidence" value="ECO:0007669"/>
    <property type="project" value="UniProtKB-KW"/>
</dbReference>
<keyword evidence="6" id="KW-0695">RNA-directed DNA polymerase</keyword>
<feature type="domain" description="Reverse transcriptase RNase H-like" evidence="8">
    <location>
        <begin position="3"/>
        <end position="41"/>
    </location>
</feature>
<evidence type="ECO:0000256" key="4">
    <source>
        <dbReference type="ARBA" id="ARBA00022759"/>
    </source>
</evidence>
<evidence type="ECO:0000256" key="6">
    <source>
        <dbReference type="ARBA" id="ARBA00022918"/>
    </source>
</evidence>
<proteinExistence type="predicted"/>
<keyword evidence="1" id="KW-0808">Transferase</keyword>
<dbReference type="GO" id="GO:0004519">
    <property type="term" value="F:endonuclease activity"/>
    <property type="evidence" value="ECO:0007669"/>
    <property type="project" value="UniProtKB-KW"/>
</dbReference>